<reference evidence="4" key="1">
    <citation type="journal article" date="2022" name="Int. J. Syst. Evol. Microbiol.">
        <title>Prevotella lacticifex sp. nov., isolated from the rumen of cows.</title>
        <authorList>
            <person name="Shinkai T."/>
            <person name="Ikeyama N."/>
            <person name="Kumagai M."/>
            <person name="Ohmori H."/>
            <person name="Sakamoto M."/>
            <person name="Ohkuma M."/>
            <person name="Mitsumori M."/>
        </authorList>
    </citation>
    <scope>NUCLEOTIDE SEQUENCE</scope>
    <source>
        <strain evidence="4">R5076</strain>
    </source>
</reference>
<dbReference type="InterPro" id="IPR018704">
    <property type="entry name" value="SecYEG/CpoB_TPR"/>
</dbReference>
<dbReference type="AlphaFoldDB" id="A0A9R1C8C3"/>
<feature type="domain" description="Ancillary SecYEG translocon subunit/Cell division coordinator CpoB TPR" evidence="3">
    <location>
        <begin position="19"/>
        <end position="210"/>
    </location>
</feature>
<dbReference type="GeneID" id="72468800"/>
<protein>
    <recommendedName>
        <fullName evidence="3">Ancillary SecYEG translocon subunit/Cell division coordinator CpoB TPR domain-containing protein</fullName>
    </recommendedName>
</protein>
<dbReference type="InterPro" id="IPR011990">
    <property type="entry name" value="TPR-like_helical_dom_sf"/>
</dbReference>
<evidence type="ECO:0000256" key="2">
    <source>
        <dbReference type="SAM" id="Phobius"/>
    </source>
</evidence>
<sequence>MAKKNEQSSVDDALNQSEAFFMKYKKAIIAAVVAVVVIVVGGILYYNYVYVPEEEEASTALARGEQYMEMGDIEHALKGDGANYKGFVYIADKYSNTDAGNLANLYAGLCYAHLQTPDWKNALKYVKEFDTSDDMIISPASQMALGDIYANNNQLDEAVKSFKKAAEMADDEAADNLSTSIAPLALRKAGIILESQGKKEDAHELYTEIKKKYVTSTVYQDIDKYIERTAK</sequence>
<feature type="repeat" description="TPR" evidence="1">
    <location>
        <begin position="139"/>
        <end position="172"/>
    </location>
</feature>
<dbReference type="SUPFAM" id="SSF48452">
    <property type="entry name" value="TPR-like"/>
    <property type="match status" value="1"/>
</dbReference>
<keyword evidence="5" id="KW-1185">Reference proteome</keyword>
<dbReference type="EMBL" id="BPUB01000001">
    <property type="protein sequence ID" value="GJG57895.1"/>
    <property type="molecule type" value="Genomic_DNA"/>
</dbReference>
<evidence type="ECO:0000313" key="5">
    <source>
        <dbReference type="Proteomes" id="UP000825483"/>
    </source>
</evidence>
<comment type="caution">
    <text evidence="4">The sequence shown here is derived from an EMBL/GenBank/DDBJ whole genome shotgun (WGS) entry which is preliminary data.</text>
</comment>
<evidence type="ECO:0000256" key="1">
    <source>
        <dbReference type="PROSITE-ProRule" id="PRU00339"/>
    </source>
</evidence>
<keyword evidence="1" id="KW-0802">TPR repeat</keyword>
<dbReference type="Gene3D" id="1.25.40.10">
    <property type="entry name" value="Tetratricopeptide repeat domain"/>
    <property type="match status" value="1"/>
</dbReference>
<proteinExistence type="predicted"/>
<organism evidence="4 5">
    <name type="scientific">Prevotella lacticifex</name>
    <dbReference type="NCBI Taxonomy" id="2854755"/>
    <lineage>
        <taxon>Bacteria</taxon>
        <taxon>Pseudomonadati</taxon>
        <taxon>Bacteroidota</taxon>
        <taxon>Bacteroidia</taxon>
        <taxon>Bacteroidales</taxon>
        <taxon>Prevotellaceae</taxon>
        <taxon>Prevotella</taxon>
    </lineage>
</organism>
<evidence type="ECO:0000259" key="3">
    <source>
        <dbReference type="Pfam" id="PF09976"/>
    </source>
</evidence>
<keyword evidence="2" id="KW-0812">Transmembrane</keyword>
<dbReference type="RefSeq" id="WP_223927049.1">
    <property type="nucleotide sequence ID" value="NZ_BPTU01000004.1"/>
</dbReference>
<keyword evidence="2" id="KW-1133">Transmembrane helix</keyword>
<accession>A0A9R1C8C3</accession>
<keyword evidence="2" id="KW-0472">Membrane</keyword>
<dbReference type="PROSITE" id="PS50005">
    <property type="entry name" value="TPR"/>
    <property type="match status" value="1"/>
</dbReference>
<evidence type="ECO:0000313" key="4">
    <source>
        <dbReference type="EMBL" id="GJG57895.1"/>
    </source>
</evidence>
<dbReference type="Proteomes" id="UP000825483">
    <property type="component" value="Unassembled WGS sequence"/>
</dbReference>
<name>A0A9R1C8C3_9BACT</name>
<dbReference type="InterPro" id="IPR019734">
    <property type="entry name" value="TPR_rpt"/>
</dbReference>
<gene>
    <name evidence="4" type="ORF">PRLR5076_07460</name>
</gene>
<dbReference type="Pfam" id="PF09976">
    <property type="entry name" value="TPR_21"/>
    <property type="match status" value="1"/>
</dbReference>
<feature type="transmembrane region" description="Helical" evidence="2">
    <location>
        <begin position="27"/>
        <end position="48"/>
    </location>
</feature>